<protein>
    <submittedName>
        <fullName evidence="1">Uncharacterized protein</fullName>
    </submittedName>
</protein>
<organism evidence="1 2">
    <name type="scientific">Aphis craccivora</name>
    <name type="common">Cowpea aphid</name>
    <dbReference type="NCBI Taxonomy" id="307492"/>
    <lineage>
        <taxon>Eukaryota</taxon>
        <taxon>Metazoa</taxon>
        <taxon>Ecdysozoa</taxon>
        <taxon>Arthropoda</taxon>
        <taxon>Hexapoda</taxon>
        <taxon>Insecta</taxon>
        <taxon>Pterygota</taxon>
        <taxon>Neoptera</taxon>
        <taxon>Paraneoptera</taxon>
        <taxon>Hemiptera</taxon>
        <taxon>Sternorrhyncha</taxon>
        <taxon>Aphidomorpha</taxon>
        <taxon>Aphidoidea</taxon>
        <taxon>Aphididae</taxon>
        <taxon>Aphidini</taxon>
        <taxon>Aphis</taxon>
        <taxon>Aphis</taxon>
    </lineage>
</organism>
<proteinExistence type="predicted"/>
<keyword evidence="2" id="KW-1185">Reference proteome</keyword>
<reference evidence="1 2" key="1">
    <citation type="submission" date="2019-08" db="EMBL/GenBank/DDBJ databases">
        <title>Whole genome of Aphis craccivora.</title>
        <authorList>
            <person name="Voronova N.V."/>
            <person name="Shulinski R.S."/>
            <person name="Bandarenka Y.V."/>
            <person name="Zhorov D.G."/>
            <person name="Warner D."/>
        </authorList>
    </citation>
    <scope>NUCLEOTIDE SEQUENCE [LARGE SCALE GENOMIC DNA]</scope>
    <source>
        <strain evidence="1">180601</strain>
        <tissue evidence="1">Whole Body</tissue>
    </source>
</reference>
<evidence type="ECO:0000313" key="1">
    <source>
        <dbReference type="EMBL" id="KAF0763890.1"/>
    </source>
</evidence>
<comment type="caution">
    <text evidence="1">The sequence shown here is derived from an EMBL/GenBank/DDBJ whole genome shotgun (WGS) entry which is preliminary data.</text>
</comment>
<accession>A0A6G0Z0R3</accession>
<dbReference type="EMBL" id="VUJU01001774">
    <property type="protein sequence ID" value="KAF0763890.1"/>
    <property type="molecule type" value="Genomic_DNA"/>
</dbReference>
<evidence type="ECO:0000313" key="2">
    <source>
        <dbReference type="Proteomes" id="UP000478052"/>
    </source>
</evidence>
<sequence>MLNLKCFKHTLKTITLLLAAKCNQLVRSIKFIHKNKNKISTIYVSMLLNKQFEVNKIRALFKYIDVQLNFKENIVYIYTLFPLFNTDYWSNRSIKCNEFKNIDNTFLIEEYNMMLTRYTSILIDQKHRNRTKKITTHMKNKILNEVKNVLIFITSRNNAPISNFGGGFRCKSGYPWCIIKVKS</sequence>
<dbReference type="AlphaFoldDB" id="A0A6G0Z0R3"/>
<dbReference type="Proteomes" id="UP000478052">
    <property type="component" value="Unassembled WGS sequence"/>
</dbReference>
<name>A0A6G0Z0R3_APHCR</name>
<gene>
    <name evidence="1" type="ORF">FWK35_00010285</name>
</gene>